<evidence type="ECO:0000313" key="2">
    <source>
        <dbReference type="EMBL" id="RMC36052.1"/>
    </source>
</evidence>
<dbReference type="Pfam" id="PF22677">
    <property type="entry name" value="Ble-like_N"/>
    <property type="match status" value="1"/>
</dbReference>
<dbReference type="GO" id="GO:0016829">
    <property type="term" value="F:lyase activity"/>
    <property type="evidence" value="ECO:0007669"/>
    <property type="project" value="UniProtKB-KW"/>
</dbReference>
<protein>
    <submittedName>
        <fullName evidence="2">Lactoylglutathione lyase</fullName>
    </submittedName>
</protein>
<dbReference type="InterPro" id="IPR053863">
    <property type="entry name" value="Glyoxy/Ble-like_N"/>
</dbReference>
<accession>A0A3M0ME68</accession>
<organism evidence="2 3">
    <name type="scientific">Paracoccus alkanivorans</name>
    <dbReference type="NCBI Taxonomy" id="2116655"/>
    <lineage>
        <taxon>Bacteria</taxon>
        <taxon>Pseudomonadati</taxon>
        <taxon>Pseudomonadota</taxon>
        <taxon>Alphaproteobacteria</taxon>
        <taxon>Rhodobacterales</taxon>
        <taxon>Paracoccaceae</taxon>
        <taxon>Paracoccus</taxon>
    </lineage>
</organism>
<reference evidence="2 3" key="1">
    <citation type="submission" date="2018-07" db="EMBL/GenBank/DDBJ databases">
        <authorList>
            <person name="Zhang Y."/>
            <person name="Wang L."/>
            <person name="Ma S."/>
        </authorList>
    </citation>
    <scope>NUCLEOTIDE SEQUENCE [LARGE SCALE GENOMIC DNA]</scope>
    <source>
        <strain evidence="2 3">4-2</strain>
    </source>
</reference>
<gene>
    <name evidence="2" type="ORF">C9E81_04890</name>
</gene>
<dbReference type="AlphaFoldDB" id="A0A3M0ME68"/>
<dbReference type="Gene3D" id="3.10.180.10">
    <property type="entry name" value="2,3-Dihydroxybiphenyl 1,2-Dioxygenase, domain 1"/>
    <property type="match status" value="1"/>
</dbReference>
<name>A0A3M0ME68_9RHOB</name>
<dbReference type="OrthoDB" id="9798430at2"/>
<proteinExistence type="predicted"/>
<comment type="caution">
    <text evidence="2">The sequence shown here is derived from an EMBL/GenBank/DDBJ whole genome shotgun (WGS) entry which is preliminary data.</text>
</comment>
<dbReference type="EMBL" id="QOKZ01000002">
    <property type="protein sequence ID" value="RMC36052.1"/>
    <property type="molecule type" value="Genomic_DNA"/>
</dbReference>
<dbReference type="SUPFAM" id="SSF54593">
    <property type="entry name" value="Glyoxalase/Bleomycin resistance protein/Dihydroxybiphenyl dioxygenase"/>
    <property type="match status" value="1"/>
</dbReference>
<dbReference type="InterPro" id="IPR037523">
    <property type="entry name" value="VOC_core"/>
</dbReference>
<feature type="domain" description="VOC" evidence="1">
    <location>
        <begin position="3"/>
        <end position="128"/>
    </location>
</feature>
<sequence>MTRMIFVNLPVADLAAATHFYQAIGCQKNEQFSDDNAANMVWSDTITFQLLSRDYFQTFTPMTIADAKTACGAMYALSFDERDAVDATAKAGEGAGGTLDGRPAMDMGWMYNRQVQDPDGHVLEFAWMDMSAMPGPDSA</sequence>
<dbReference type="PANTHER" id="PTHR36503">
    <property type="entry name" value="BLR2520 PROTEIN"/>
    <property type="match status" value="1"/>
</dbReference>
<dbReference type="InterPro" id="IPR029068">
    <property type="entry name" value="Glyas_Bleomycin-R_OHBP_Dase"/>
</dbReference>
<keyword evidence="3" id="KW-1185">Reference proteome</keyword>
<dbReference type="Proteomes" id="UP000273516">
    <property type="component" value="Unassembled WGS sequence"/>
</dbReference>
<keyword evidence="2" id="KW-0456">Lyase</keyword>
<dbReference type="PROSITE" id="PS51819">
    <property type="entry name" value="VOC"/>
    <property type="match status" value="1"/>
</dbReference>
<evidence type="ECO:0000259" key="1">
    <source>
        <dbReference type="PROSITE" id="PS51819"/>
    </source>
</evidence>
<dbReference type="RefSeq" id="WP_122111214.1">
    <property type="nucleotide sequence ID" value="NZ_QOKZ01000002.1"/>
</dbReference>
<evidence type="ECO:0000313" key="3">
    <source>
        <dbReference type="Proteomes" id="UP000273516"/>
    </source>
</evidence>
<dbReference type="PANTHER" id="PTHR36503:SF2">
    <property type="entry name" value="BLR2408 PROTEIN"/>
    <property type="match status" value="1"/>
</dbReference>